<evidence type="ECO:0000313" key="4">
    <source>
        <dbReference type="Proteomes" id="UP000199663"/>
    </source>
</evidence>
<keyword evidence="4" id="KW-1185">Reference proteome</keyword>
<evidence type="ECO:0000259" key="2">
    <source>
        <dbReference type="Pfam" id="PF00932"/>
    </source>
</evidence>
<organism evidence="3 4">
    <name type="scientific">Rhodonellum ikkaensis</name>
    <dbReference type="NCBI Taxonomy" id="336829"/>
    <lineage>
        <taxon>Bacteria</taxon>
        <taxon>Pseudomonadati</taxon>
        <taxon>Bacteroidota</taxon>
        <taxon>Cytophagia</taxon>
        <taxon>Cytophagales</taxon>
        <taxon>Cytophagaceae</taxon>
        <taxon>Rhodonellum</taxon>
    </lineage>
</organism>
<evidence type="ECO:0000313" key="3">
    <source>
        <dbReference type="EMBL" id="SDZ57014.1"/>
    </source>
</evidence>
<reference evidence="3 4" key="1">
    <citation type="submission" date="2016-10" db="EMBL/GenBank/DDBJ databases">
        <authorList>
            <person name="Varghese N."/>
            <person name="Submissions S."/>
        </authorList>
    </citation>
    <scope>NUCLEOTIDE SEQUENCE [LARGE SCALE GENOMIC DNA]</scope>
    <source>
        <strain evidence="3 4">DSM 17997</strain>
    </source>
</reference>
<name>A0A1H3U3F1_9BACT</name>
<keyword evidence="1" id="KW-0175">Coiled coil</keyword>
<feature type="domain" description="LTD" evidence="2">
    <location>
        <begin position="1097"/>
        <end position="1201"/>
    </location>
</feature>
<gene>
    <name evidence="3" type="ORF">SAMN05444412_12722</name>
</gene>
<dbReference type="Proteomes" id="UP000199663">
    <property type="component" value="Unassembled WGS sequence"/>
</dbReference>
<dbReference type="Pfam" id="PF00932">
    <property type="entry name" value="LTD"/>
    <property type="match status" value="1"/>
</dbReference>
<protein>
    <submittedName>
        <fullName evidence="3">Lamin Tail Domain</fullName>
    </submittedName>
</protein>
<dbReference type="RefSeq" id="WP_019600544.1">
    <property type="nucleotide sequence ID" value="NZ_FNQC01000027.1"/>
</dbReference>
<accession>A0A1H3U3F1</accession>
<dbReference type="InterPro" id="IPR036415">
    <property type="entry name" value="Lamin_tail_dom_sf"/>
</dbReference>
<sequence>MAEIPIEIINLNANAGLNEGIVNGNVEGSVIAGITISADLCHGINIGLDGAITGQVLGNLDVLFIGAQAKGELQAAAGARALIRLEPNLLEKMGLSIYVGAYARAMASGSLAVYLTPSFFAQQIQDHLDDFPADIFLIFLEEVKAEVGVWGRVAFSAMAEVNVNVVCDIKKLNSGFEISGGYKFGLKAGSGYDFYCNVGFKNLRRAVNRSTIRISAEVKKHLLKSDLANKQLLAECFDFSFPFIVLTAYDLGNKSAERGEFLSKEEVADVLFKNFIASLQRFAVEKIIEAAVRKLSDEFSKIYYKIFGIQLDNAEKAELEVSVNKLIDLLQKGDLRLPDLEGFITETINIIDLLDQGALDDFKRPLTLFWVSSVVGFELKQLLSVYSANLGVGSTVTGEAATSIQHSRLPEAPAFVKAEIEGVLGESVLLVDVRIAVDYLSEIGIPYASQYVFPEIGAFKDYFESRFNLTFGKIFEDSLRGLQGQGTLATYHSYQAIKDIVKTELIENLIMGELLPQITSDIDNVHLYQYSQEVIRPSLYLSSDFIFKKLDNFLIQDLSGINNLPQFVNGISSGCGVVVYNVLARNIAFFDQIINDFVLDNTFAGFDSMGARLNNPQDPFFVSCKGLLSQSFSHISNIDQHIEAVRQLLLDLTYAFKEISGPTVFTADRRNNLRVLKRDILLSMAGKIDYSETPDAFVARLLDCGFIPNQELVKALGNELLKISVESFGIFIQKIIPALGDFYLAISLHTLTQMRANLIAFIDSLYNAALTALNHYNNLSDYIDENILAILDAIDLVVTNFGTTLKAHLDTWGDSAKANIHYTHLASISATVPAGAPRDLAILTFENVTWPVEAAILDVAISAGTTALKTAIDGVVLTIDTSTDIAAEILLIKQTVEDAITTGLVGFVLTPIHATASRLVNALLPDSLMNTIKEYLEARAGQKELEREQLDQEQELAFLEAEKNKTQGRYDRNNFNPLVGLEILDPVEGFPFIYPKEVILQMRLVNGNHDMISDPSSKRIQVTINSVPVQLNVGDWSQSGNDMVLNKTIDNTDDGLNIIEVSWIKGVSNQQVIRHKIPFIVNAEADYKRANFSVYIDSDPPGPDVDAEHVEIIYKGSKEMEVKGWLMQDKAGHKYHLPMFTLRPGDHLKIFTGGSQGQNKVNKSRKNKLLFMGRKKAVWNNEGDTMYLSDADRVLIYKYSYLPE</sequence>
<dbReference type="EMBL" id="FNQC01000027">
    <property type="protein sequence ID" value="SDZ57014.1"/>
    <property type="molecule type" value="Genomic_DNA"/>
</dbReference>
<dbReference type="InterPro" id="IPR001322">
    <property type="entry name" value="Lamin_tail_dom"/>
</dbReference>
<proteinExistence type="predicted"/>
<dbReference type="SUPFAM" id="SSF74853">
    <property type="entry name" value="Lamin A/C globular tail domain"/>
    <property type="match status" value="1"/>
</dbReference>
<evidence type="ECO:0000256" key="1">
    <source>
        <dbReference type="SAM" id="Coils"/>
    </source>
</evidence>
<comment type="caution">
    <text evidence="3">The sequence shown here is derived from an EMBL/GenBank/DDBJ whole genome shotgun (WGS) entry which is preliminary data.</text>
</comment>
<dbReference type="Gene3D" id="2.60.40.1260">
    <property type="entry name" value="Lamin Tail domain"/>
    <property type="match status" value="1"/>
</dbReference>
<feature type="coiled-coil region" evidence="1">
    <location>
        <begin position="933"/>
        <end position="969"/>
    </location>
</feature>